<reference evidence="1" key="1">
    <citation type="submission" date="2020-04" db="EMBL/GenBank/DDBJ databases">
        <authorList>
            <person name="Chiriac C."/>
            <person name="Salcher M."/>
            <person name="Ghai R."/>
            <person name="Kavagutti S V."/>
        </authorList>
    </citation>
    <scope>NUCLEOTIDE SEQUENCE</scope>
</reference>
<proteinExistence type="predicted"/>
<organism evidence="1">
    <name type="scientific">uncultured Caudovirales phage</name>
    <dbReference type="NCBI Taxonomy" id="2100421"/>
    <lineage>
        <taxon>Viruses</taxon>
        <taxon>Duplodnaviria</taxon>
        <taxon>Heunggongvirae</taxon>
        <taxon>Uroviricota</taxon>
        <taxon>Caudoviricetes</taxon>
        <taxon>Peduoviridae</taxon>
        <taxon>Maltschvirus</taxon>
        <taxon>Maltschvirus maltsch</taxon>
    </lineage>
</organism>
<accession>A0A6J5L3B8</accession>
<gene>
    <name evidence="1" type="ORF">UFOVP112_286</name>
</gene>
<dbReference type="EMBL" id="LR796233">
    <property type="protein sequence ID" value="CAB4129188.1"/>
    <property type="molecule type" value="Genomic_DNA"/>
</dbReference>
<protein>
    <submittedName>
        <fullName evidence="1">Uncharacterized protein</fullName>
    </submittedName>
</protein>
<sequence>MSKLSEELAIEDGFYEDDISEEDYGFIFGPDGKLKSVFLPDNLPFNTPENIQKILEIFGYSDPEQLMDLDNNTLH</sequence>
<name>A0A6J5L3B8_9CAUD</name>
<evidence type="ECO:0000313" key="1">
    <source>
        <dbReference type="EMBL" id="CAB4129188.1"/>
    </source>
</evidence>